<sequence length="138" mass="14845">MTARCLPSSGHAVVAGPEHILEVVVVSVVPVAGTTITFRCSGCSLRFRVAPTIALVLLGMSVAMLLWLIAIAPEIWPFFAALAVVPALVLIRGLYMRRLHRRAGPETAALLARALGDERIQALLRRASGPDKAVREDR</sequence>
<evidence type="ECO:0000256" key="1">
    <source>
        <dbReference type="SAM" id="Phobius"/>
    </source>
</evidence>
<keyword evidence="1" id="KW-1133">Transmembrane helix</keyword>
<feature type="transmembrane region" description="Helical" evidence="1">
    <location>
        <begin position="50"/>
        <end position="69"/>
    </location>
</feature>
<protein>
    <submittedName>
        <fullName evidence="2">Uncharacterized protein</fullName>
    </submittedName>
</protein>
<keyword evidence="1" id="KW-0812">Transmembrane</keyword>
<dbReference type="RefSeq" id="WP_271993615.1">
    <property type="nucleotide sequence ID" value="NZ_JAQNDN010000001.1"/>
</dbReference>
<feature type="transmembrane region" description="Helical" evidence="1">
    <location>
        <begin position="20"/>
        <end position="38"/>
    </location>
</feature>
<comment type="caution">
    <text evidence="2">The sequence shown here is derived from an EMBL/GenBank/DDBJ whole genome shotgun (WGS) entry which is preliminary data.</text>
</comment>
<dbReference type="EMBL" id="JAQNDN010000001">
    <property type="protein sequence ID" value="MDC0666184.1"/>
    <property type="molecule type" value="Genomic_DNA"/>
</dbReference>
<feature type="transmembrane region" description="Helical" evidence="1">
    <location>
        <begin position="75"/>
        <end position="95"/>
    </location>
</feature>
<keyword evidence="1" id="KW-0472">Membrane</keyword>
<proteinExistence type="predicted"/>
<organism evidence="2 3">
    <name type="scientific">Nannocystis radixulma</name>
    <dbReference type="NCBI Taxonomy" id="2995305"/>
    <lineage>
        <taxon>Bacteria</taxon>
        <taxon>Pseudomonadati</taxon>
        <taxon>Myxococcota</taxon>
        <taxon>Polyangia</taxon>
        <taxon>Nannocystales</taxon>
        <taxon>Nannocystaceae</taxon>
        <taxon>Nannocystis</taxon>
    </lineage>
</organism>
<evidence type="ECO:0000313" key="2">
    <source>
        <dbReference type="EMBL" id="MDC0666184.1"/>
    </source>
</evidence>
<dbReference type="Proteomes" id="UP001217838">
    <property type="component" value="Unassembled WGS sequence"/>
</dbReference>
<keyword evidence="3" id="KW-1185">Reference proteome</keyword>
<gene>
    <name evidence="2" type="ORF">POL58_00475</name>
</gene>
<accession>A0ABT5AWH6</accession>
<evidence type="ECO:0000313" key="3">
    <source>
        <dbReference type="Proteomes" id="UP001217838"/>
    </source>
</evidence>
<name>A0ABT5AWH6_9BACT</name>
<reference evidence="2 3" key="1">
    <citation type="submission" date="2022-11" db="EMBL/GenBank/DDBJ databases">
        <title>Minimal conservation of predation-associated metabolite biosynthetic gene clusters underscores biosynthetic potential of Myxococcota including descriptions for ten novel species: Archangium lansinium sp. nov., Myxococcus landrumus sp. nov., Nannocystis bai.</title>
        <authorList>
            <person name="Ahearne A."/>
            <person name="Stevens C."/>
            <person name="Dowd S."/>
        </authorList>
    </citation>
    <scope>NUCLEOTIDE SEQUENCE [LARGE SCALE GENOMIC DNA]</scope>
    <source>
        <strain evidence="2 3">NCELM</strain>
    </source>
</reference>